<dbReference type="AlphaFoldDB" id="A0A2P5FMJ7"/>
<evidence type="ECO:0000313" key="2">
    <source>
        <dbReference type="Proteomes" id="UP000237000"/>
    </source>
</evidence>
<keyword evidence="2" id="KW-1185">Reference proteome</keyword>
<proteinExistence type="predicted"/>
<reference evidence="2" key="1">
    <citation type="submission" date="2016-06" db="EMBL/GenBank/DDBJ databases">
        <title>Parallel loss of symbiosis genes in relatives of nitrogen-fixing non-legume Parasponia.</title>
        <authorList>
            <person name="Van Velzen R."/>
            <person name="Holmer R."/>
            <person name="Bu F."/>
            <person name="Rutten L."/>
            <person name="Van Zeijl A."/>
            <person name="Liu W."/>
            <person name="Santuari L."/>
            <person name="Cao Q."/>
            <person name="Sharma T."/>
            <person name="Shen D."/>
            <person name="Roswanjaya Y."/>
            <person name="Wardhani T."/>
            <person name="Kalhor M.S."/>
            <person name="Jansen J."/>
            <person name="Van den Hoogen J."/>
            <person name="Gungor B."/>
            <person name="Hartog M."/>
            <person name="Hontelez J."/>
            <person name="Verver J."/>
            <person name="Yang W.-C."/>
            <person name="Schijlen E."/>
            <person name="Repin R."/>
            <person name="Schilthuizen M."/>
            <person name="Schranz E."/>
            <person name="Heidstra R."/>
            <person name="Miyata K."/>
            <person name="Fedorova E."/>
            <person name="Kohlen W."/>
            <person name="Bisseling T."/>
            <person name="Smit S."/>
            <person name="Geurts R."/>
        </authorList>
    </citation>
    <scope>NUCLEOTIDE SEQUENCE [LARGE SCALE GENOMIC DNA]</scope>
    <source>
        <strain evidence="2">cv. RG33-2</strain>
    </source>
</reference>
<gene>
    <name evidence="1" type="ORF">TorRG33x02_052410</name>
</gene>
<comment type="caution">
    <text evidence="1">The sequence shown here is derived from an EMBL/GenBank/DDBJ whole genome shotgun (WGS) entry which is preliminary data.</text>
</comment>
<evidence type="ECO:0000313" key="1">
    <source>
        <dbReference type="EMBL" id="PON99004.1"/>
    </source>
</evidence>
<accession>A0A2P5FMJ7</accession>
<name>A0A2P5FMJ7_TREOI</name>
<dbReference type="InParanoid" id="A0A2P5FMJ7"/>
<dbReference type="OrthoDB" id="10394599at2759"/>
<dbReference type="Proteomes" id="UP000237000">
    <property type="component" value="Unassembled WGS sequence"/>
</dbReference>
<organism evidence="1 2">
    <name type="scientific">Trema orientale</name>
    <name type="common">Charcoal tree</name>
    <name type="synonym">Celtis orientalis</name>
    <dbReference type="NCBI Taxonomy" id="63057"/>
    <lineage>
        <taxon>Eukaryota</taxon>
        <taxon>Viridiplantae</taxon>
        <taxon>Streptophyta</taxon>
        <taxon>Embryophyta</taxon>
        <taxon>Tracheophyta</taxon>
        <taxon>Spermatophyta</taxon>
        <taxon>Magnoliopsida</taxon>
        <taxon>eudicotyledons</taxon>
        <taxon>Gunneridae</taxon>
        <taxon>Pentapetalae</taxon>
        <taxon>rosids</taxon>
        <taxon>fabids</taxon>
        <taxon>Rosales</taxon>
        <taxon>Cannabaceae</taxon>
        <taxon>Trema</taxon>
    </lineage>
</organism>
<dbReference type="EMBL" id="JXTC01000021">
    <property type="protein sequence ID" value="PON99004.1"/>
    <property type="molecule type" value="Genomic_DNA"/>
</dbReference>
<protein>
    <submittedName>
        <fullName evidence="1">Uncharacterized protein</fullName>
    </submittedName>
</protein>
<sequence length="83" mass="9744">MVKKGQLALINKIMMETTVIWHILNNYVYRIPQMCLDLDQSGIGKHQDFDHKILCVSRIAHFHHPDEEQVDAKTRLDHCESVF</sequence>